<comment type="caution">
    <text evidence="3">The sequence shown here is derived from an EMBL/GenBank/DDBJ whole genome shotgun (WGS) entry which is preliminary data.</text>
</comment>
<sequence>MYFSTTFISVLVSSSAVFARPNPISNPSYGPVPGQSALYNTYRGKAPPFPATFPSAVLPTKKGPPGPDDLLFQNLLSAEWIIYSFYQTGVEVFNASSFTAIGMPNNTYDRITEIRDNEAGHLRIFQDQISATSIKPGKCEYDFGVGTDAELFLAIQLLLELASMAFLTGLEYQAKSQFTHGALLAIAEVETRHNTWALDEIWRTGPFSGPSDTVFPYANQILDSTNQFVLPGSCPKENPEFPSPSQHLPQTSYNDTTSEGHPGDEITFIFTEPENQPHFDEGKDYYAVFFHSVSNISVPFDTKTNCSKIPSQFDAGRGLIVAVIADEVGAPTEESVVAGPALLLQQPEALTATTGKS</sequence>
<evidence type="ECO:0000313" key="4">
    <source>
        <dbReference type="Proteomes" id="UP000799772"/>
    </source>
</evidence>
<protein>
    <recommendedName>
        <fullName evidence="5">Stress response protein rds1p</fullName>
    </recommendedName>
</protein>
<organism evidence="3 4">
    <name type="scientific">Rhizodiscina lignyota</name>
    <dbReference type="NCBI Taxonomy" id="1504668"/>
    <lineage>
        <taxon>Eukaryota</taxon>
        <taxon>Fungi</taxon>
        <taxon>Dikarya</taxon>
        <taxon>Ascomycota</taxon>
        <taxon>Pezizomycotina</taxon>
        <taxon>Dothideomycetes</taxon>
        <taxon>Pleosporomycetidae</taxon>
        <taxon>Aulographales</taxon>
        <taxon>Rhizodiscinaceae</taxon>
        <taxon>Rhizodiscina</taxon>
    </lineage>
</organism>
<feature type="signal peptide" evidence="2">
    <location>
        <begin position="1"/>
        <end position="19"/>
    </location>
</feature>
<dbReference type="AlphaFoldDB" id="A0A9P4ICG6"/>
<dbReference type="OrthoDB" id="1001765at2759"/>
<feature type="region of interest" description="Disordered" evidence="1">
    <location>
        <begin position="237"/>
        <end position="262"/>
    </location>
</feature>
<keyword evidence="2" id="KW-0732">Signal</keyword>
<evidence type="ECO:0000313" key="3">
    <source>
        <dbReference type="EMBL" id="KAF2098279.1"/>
    </source>
</evidence>
<feature type="chain" id="PRO_5040411512" description="Stress response protein rds1p" evidence="2">
    <location>
        <begin position="20"/>
        <end position="357"/>
    </location>
</feature>
<gene>
    <name evidence="3" type="ORF">NA57DRAFT_40005</name>
</gene>
<keyword evidence="4" id="KW-1185">Reference proteome</keyword>
<name>A0A9P4ICG6_9PEZI</name>
<evidence type="ECO:0008006" key="5">
    <source>
        <dbReference type="Google" id="ProtNLM"/>
    </source>
</evidence>
<dbReference type="Pfam" id="PF13668">
    <property type="entry name" value="Ferritin_2"/>
    <property type="match status" value="1"/>
</dbReference>
<feature type="compositionally biased region" description="Polar residues" evidence="1">
    <location>
        <begin position="243"/>
        <end position="259"/>
    </location>
</feature>
<dbReference type="EMBL" id="ML978127">
    <property type="protein sequence ID" value="KAF2098279.1"/>
    <property type="molecule type" value="Genomic_DNA"/>
</dbReference>
<evidence type="ECO:0000256" key="2">
    <source>
        <dbReference type="SAM" id="SignalP"/>
    </source>
</evidence>
<proteinExistence type="predicted"/>
<reference evidence="3" key="1">
    <citation type="journal article" date="2020" name="Stud. Mycol.">
        <title>101 Dothideomycetes genomes: a test case for predicting lifestyles and emergence of pathogens.</title>
        <authorList>
            <person name="Haridas S."/>
            <person name="Albert R."/>
            <person name="Binder M."/>
            <person name="Bloem J."/>
            <person name="Labutti K."/>
            <person name="Salamov A."/>
            <person name="Andreopoulos B."/>
            <person name="Baker S."/>
            <person name="Barry K."/>
            <person name="Bills G."/>
            <person name="Bluhm B."/>
            <person name="Cannon C."/>
            <person name="Castanera R."/>
            <person name="Culley D."/>
            <person name="Daum C."/>
            <person name="Ezra D."/>
            <person name="Gonzalez J."/>
            <person name="Henrissat B."/>
            <person name="Kuo A."/>
            <person name="Liang C."/>
            <person name="Lipzen A."/>
            <person name="Lutzoni F."/>
            <person name="Magnuson J."/>
            <person name="Mondo S."/>
            <person name="Nolan M."/>
            <person name="Ohm R."/>
            <person name="Pangilinan J."/>
            <person name="Park H.-J."/>
            <person name="Ramirez L."/>
            <person name="Alfaro M."/>
            <person name="Sun H."/>
            <person name="Tritt A."/>
            <person name="Yoshinaga Y."/>
            <person name="Zwiers L.-H."/>
            <person name="Turgeon B."/>
            <person name="Goodwin S."/>
            <person name="Spatafora J."/>
            <person name="Crous P."/>
            <person name="Grigoriev I."/>
        </authorList>
    </citation>
    <scope>NUCLEOTIDE SEQUENCE</scope>
    <source>
        <strain evidence="3">CBS 133067</strain>
    </source>
</reference>
<accession>A0A9P4ICG6</accession>
<dbReference type="Proteomes" id="UP000799772">
    <property type="component" value="Unassembled WGS sequence"/>
</dbReference>
<evidence type="ECO:0000256" key="1">
    <source>
        <dbReference type="SAM" id="MobiDB-lite"/>
    </source>
</evidence>